<organism evidence="2 3">
    <name type="scientific">Actinorugispora endophytica</name>
    <dbReference type="NCBI Taxonomy" id="1605990"/>
    <lineage>
        <taxon>Bacteria</taxon>
        <taxon>Bacillati</taxon>
        <taxon>Actinomycetota</taxon>
        <taxon>Actinomycetes</taxon>
        <taxon>Streptosporangiales</taxon>
        <taxon>Nocardiopsidaceae</taxon>
        <taxon>Actinorugispora</taxon>
    </lineage>
</organism>
<evidence type="ECO:0000313" key="3">
    <source>
        <dbReference type="Proteomes" id="UP000295281"/>
    </source>
</evidence>
<dbReference type="InterPro" id="IPR036457">
    <property type="entry name" value="PPM-type-like_dom_sf"/>
</dbReference>
<accession>A0A4R6URS0</accession>
<gene>
    <name evidence="2" type="ORF">EV190_12044</name>
</gene>
<reference evidence="2 3" key="1">
    <citation type="submission" date="2019-03" db="EMBL/GenBank/DDBJ databases">
        <title>Genomic Encyclopedia of Type Strains, Phase IV (KMG-IV): sequencing the most valuable type-strain genomes for metagenomic binning, comparative biology and taxonomic classification.</title>
        <authorList>
            <person name="Goeker M."/>
        </authorList>
    </citation>
    <scope>NUCLEOTIDE SEQUENCE [LARGE SCALE GENOMIC DNA]</scope>
    <source>
        <strain evidence="2 3">DSM 46770</strain>
    </source>
</reference>
<dbReference type="OrthoDB" id="3190646at2"/>
<sequence length="257" mass="27861">MRIRQASRRGVAANNEDRIGAGADWAFVLDGATAPSGVASGCAHDVSWLVDRLAEALRVTLGTPMPLPDALAVAIERVRYAHGGGCDLDNPDSPSATAVLARRSEHGLDYLVLADSAVLFAQDDGTVRAVSDDRVDRLPGGRPYSRQLVRESRNTPGGFWVASTVPEAAYQAVLGTARASEFALMSDGCTRLVDYYGHTWESVWRHLRERGPHSLVDWVRAEEVRNGVPLGKIHDDATVLHAVFTPDQARRLTTAVR</sequence>
<evidence type="ECO:0000259" key="1">
    <source>
        <dbReference type="Pfam" id="PF13672"/>
    </source>
</evidence>
<dbReference type="SUPFAM" id="SSF81606">
    <property type="entry name" value="PP2C-like"/>
    <property type="match status" value="1"/>
</dbReference>
<protein>
    <submittedName>
        <fullName evidence="2">Protein phosphatase 2C-like protein</fullName>
    </submittedName>
</protein>
<comment type="caution">
    <text evidence="2">The sequence shown here is derived from an EMBL/GenBank/DDBJ whole genome shotgun (WGS) entry which is preliminary data.</text>
</comment>
<dbReference type="Pfam" id="PF13672">
    <property type="entry name" value="PP2C_2"/>
    <property type="match status" value="1"/>
</dbReference>
<proteinExistence type="predicted"/>
<dbReference type="RefSeq" id="WP_133742857.1">
    <property type="nucleotide sequence ID" value="NZ_SNYN01000020.1"/>
</dbReference>
<feature type="domain" description="PPM-type phosphatase" evidence="1">
    <location>
        <begin position="5"/>
        <end position="219"/>
    </location>
</feature>
<dbReference type="AlphaFoldDB" id="A0A4R6URS0"/>
<keyword evidence="3" id="KW-1185">Reference proteome</keyword>
<evidence type="ECO:0000313" key="2">
    <source>
        <dbReference type="EMBL" id="TDQ47985.1"/>
    </source>
</evidence>
<dbReference type="EMBL" id="SNYN01000020">
    <property type="protein sequence ID" value="TDQ47985.1"/>
    <property type="molecule type" value="Genomic_DNA"/>
</dbReference>
<dbReference type="InterPro" id="IPR001932">
    <property type="entry name" value="PPM-type_phosphatase-like_dom"/>
</dbReference>
<name>A0A4R6URS0_9ACTN</name>
<dbReference type="Proteomes" id="UP000295281">
    <property type="component" value="Unassembled WGS sequence"/>
</dbReference>